<evidence type="ECO:0000259" key="16">
    <source>
        <dbReference type="PROSITE" id="PS50245"/>
    </source>
</evidence>
<dbReference type="Proteomes" id="UP000790347">
    <property type="component" value="Unassembled WGS sequence"/>
</dbReference>
<comment type="caution">
    <text evidence="17">The sequence shown here is derived from an EMBL/GenBank/DDBJ whole genome shotgun (WGS) entry which is preliminary data.</text>
</comment>
<keyword evidence="9" id="KW-0479">Metal-binding</keyword>
<evidence type="ECO:0000313" key="18">
    <source>
        <dbReference type="Proteomes" id="UP000790347"/>
    </source>
</evidence>
<keyword evidence="6" id="KW-0963">Cytoplasm</keyword>
<feature type="compositionally biased region" description="Polar residues" evidence="14">
    <location>
        <begin position="1"/>
        <end position="16"/>
    </location>
</feature>
<evidence type="ECO:0000256" key="4">
    <source>
        <dbReference type="ARBA" id="ARBA00009085"/>
    </source>
</evidence>
<comment type="catalytic activity">
    <reaction evidence="1">
        <text>Thiol-dependent hydrolysis of ester, thioester, amide, peptide and isopeptide bonds formed by the C-terminal Gly of ubiquitin (a 76-residue protein attached to proteins as an intracellular targeting signal).</text>
        <dbReference type="EC" id="3.4.19.12"/>
    </reaction>
</comment>
<name>A0A922IDC5_DERFA</name>
<evidence type="ECO:0000256" key="5">
    <source>
        <dbReference type="ARBA" id="ARBA00012759"/>
    </source>
</evidence>
<dbReference type="SUPFAM" id="SSF74924">
    <property type="entry name" value="Cap-Gly domain"/>
    <property type="match status" value="2"/>
</dbReference>
<dbReference type="InterPro" id="IPR001394">
    <property type="entry name" value="Peptidase_C19_UCH"/>
</dbReference>
<sequence>MPSNNGYQPLINSHQASSSYSSSSSSSSHRIYRPRFLDEICSDGTAAPSLKLGDKVVWISDDGPEYGVVKWLGKLPDVGNEWMAGVDFVNPIGSGTGLYHEYQLFQTRMNHASLVPIAGLIRANDYIGNHINNNTSSSSSKNNDTILMPPLKPKRTKKTETSKFYTNEFYHNNLNKDSMNNNDNLEKHSKFSDNIGHHSSSTIDYISTDLAELNFTNNVIQPKILSSDADFDKSSPSKSNEYPTFGLHNSSRSITNSCNRTEEFVNNKNNFDKMECDQRKINVPSPKKINNGITIEENQESSEDDELFEIGSVVEVGINSASYHGVIRWLGFLKNDIDYRIDSIRKSNKRFKDVVAGIELEDEIAGLTDGTLNGRRYFDCSINKAYFVPLNECSKDSRFYHSSAACVENGSSLLNEKQYDSSHFGSIDCPTVLGDITPLTTADLHRLCGKNRGIQGHHNSCYLDATLFAMFSFSSIFDSLLYRPKRSNDIQEYNEVQRILKEEIVNPLRSNLYVRADRVMHLRQLLEKISSVRGLTSEEKDPEEFINLLLNEILKTDPFLKLSSGLESLFYQLFLEKDENLQLPNVQQLFDQSFLASDIKLREVPSCLMIQMPRFGRDFKMYPKIVPSLNLDITNVLDNSPRQCIICGELAQFECKDCFGKFGDGLDSIAFCMICMEKTHSTHKKRIKHKTIRLNVPMEFTMLQNHTNIPRVTMELFAVLCIETSHYVSFVKCGTEPDSPWCFFDSMADRKGEQNGYNIPEVVEFPDLKWWMNEDGQNFLQKNRDDKLIPELAKRFFSDAYICFYSSEASHYR</sequence>
<dbReference type="EC" id="3.4.19.12" evidence="5"/>
<reference evidence="17" key="2">
    <citation type="journal article" date="2022" name="Res Sq">
        <title>Comparative Genomics Reveals Insights into the Divergent Evolution of Astigmatic Mites and Household Pest Adaptations.</title>
        <authorList>
            <person name="Xiong Q."/>
            <person name="Wan A.T.-Y."/>
            <person name="Liu X.-Y."/>
            <person name="Fung C.S.-H."/>
            <person name="Xiao X."/>
            <person name="Malainual N."/>
            <person name="Hou J."/>
            <person name="Wang L."/>
            <person name="Wang M."/>
            <person name="Yang K."/>
            <person name="Cui Y."/>
            <person name="Leung E."/>
            <person name="Nong W."/>
            <person name="Shin S.-K."/>
            <person name="Au S."/>
            <person name="Jeong K.Y."/>
            <person name="Chew F.T."/>
            <person name="Hui J."/>
            <person name="Leung T.F."/>
            <person name="Tungtrongchitr A."/>
            <person name="Zhong N."/>
            <person name="Liu Z."/>
            <person name="Tsui S."/>
        </authorList>
    </citation>
    <scope>NUCLEOTIDE SEQUENCE</scope>
    <source>
        <strain evidence="17">Derf</strain>
        <tissue evidence="17">Whole organism</tissue>
    </source>
</reference>
<dbReference type="SUPFAM" id="SSF54001">
    <property type="entry name" value="Cysteine proteinases"/>
    <property type="match status" value="1"/>
</dbReference>
<gene>
    <name evidence="17" type="ORF">DERF_003326</name>
</gene>
<dbReference type="PROSITE" id="PS50245">
    <property type="entry name" value="CAP_GLY_2"/>
    <property type="match status" value="1"/>
</dbReference>
<dbReference type="InterPro" id="IPR000938">
    <property type="entry name" value="CAP-Gly_domain"/>
</dbReference>
<keyword evidence="11" id="KW-0378">Hydrolase</keyword>
<reference evidence="17" key="1">
    <citation type="submission" date="2013-05" db="EMBL/GenBank/DDBJ databases">
        <authorList>
            <person name="Yim A.K.Y."/>
            <person name="Chan T.F."/>
            <person name="Ji K.M."/>
            <person name="Liu X.Y."/>
            <person name="Zhou J.W."/>
            <person name="Li R.Q."/>
            <person name="Yang K.Y."/>
            <person name="Li J."/>
            <person name="Li M."/>
            <person name="Law P.T.W."/>
            <person name="Wu Y.L."/>
            <person name="Cai Z.L."/>
            <person name="Qin H."/>
            <person name="Bao Y."/>
            <person name="Leung R.K.K."/>
            <person name="Ng P.K.S."/>
            <person name="Zou J."/>
            <person name="Zhong X.J."/>
            <person name="Ran P.X."/>
            <person name="Zhong N.S."/>
            <person name="Liu Z.G."/>
            <person name="Tsui S.K.W."/>
        </authorList>
    </citation>
    <scope>NUCLEOTIDE SEQUENCE</scope>
    <source>
        <strain evidence="17">Derf</strain>
        <tissue evidence="17">Whole organism</tissue>
    </source>
</reference>
<feature type="domain" description="USP" evidence="15">
    <location>
        <begin position="452"/>
        <end position="808"/>
    </location>
</feature>
<organism evidence="17 18">
    <name type="scientific">Dermatophagoides farinae</name>
    <name type="common">American house dust mite</name>
    <dbReference type="NCBI Taxonomy" id="6954"/>
    <lineage>
        <taxon>Eukaryota</taxon>
        <taxon>Metazoa</taxon>
        <taxon>Ecdysozoa</taxon>
        <taxon>Arthropoda</taxon>
        <taxon>Chelicerata</taxon>
        <taxon>Arachnida</taxon>
        <taxon>Acari</taxon>
        <taxon>Acariformes</taxon>
        <taxon>Sarcoptiformes</taxon>
        <taxon>Astigmata</taxon>
        <taxon>Psoroptidia</taxon>
        <taxon>Analgoidea</taxon>
        <taxon>Pyroglyphidae</taxon>
        <taxon>Dermatophagoidinae</taxon>
        <taxon>Dermatophagoides</taxon>
    </lineage>
</organism>
<dbReference type="InterPro" id="IPR036859">
    <property type="entry name" value="CAP-Gly_dom_sf"/>
</dbReference>
<feature type="compositionally biased region" description="Low complexity" evidence="14">
    <location>
        <begin position="133"/>
        <end position="143"/>
    </location>
</feature>
<evidence type="ECO:0000256" key="12">
    <source>
        <dbReference type="ARBA" id="ARBA00022807"/>
    </source>
</evidence>
<dbReference type="Pfam" id="PF00443">
    <property type="entry name" value="UCH"/>
    <property type="match status" value="1"/>
</dbReference>
<evidence type="ECO:0000256" key="13">
    <source>
        <dbReference type="ARBA" id="ARBA00022833"/>
    </source>
</evidence>
<dbReference type="GO" id="GO:0046872">
    <property type="term" value="F:metal ion binding"/>
    <property type="evidence" value="ECO:0007669"/>
    <property type="project" value="UniProtKB-KW"/>
</dbReference>
<keyword evidence="13" id="KW-0862">Zinc</keyword>
<dbReference type="FunFam" id="3.90.70.10:FF:000009">
    <property type="entry name" value="Putative ubiquitin carboxyl-terminal hydrolase CYLD"/>
    <property type="match status" value="1"/>
</dbReference>
<dbReference type="PROSITE" id="PS50235">
    <property type="entry name" value="USP_3"/>
    <property type="match status" value="1"/>
</dbReference>
<dbReference type="Gene3D" id="2.30.30.190">
    <property type="entry name" value="CAP Gly-rich-like domain"/>
    <property type="match status" value="2"/>
</dbReference>
<comment type="similarity">
    <text evidence="4">Belongs to the peptidase C19 family.</text>
</comment>
<comment type="subcellular location">
    <subcellularLocation>
        <location evidence="2">Cytoplasm</location>
        <location evidence="2">Cytoskeleton</location>
        <location evidence="2">Microtubule organizing center</location>
        <location evidence="2">Centrosome</location>
    </subcellularLocation>
    <subcellularLocation>
        <location evidence="3">Cytoplasm</location>
        <location evidence="3">Perinuclear region</location>
    </subcellularLocation>
</comment>
<feature type="region of interest" description="Disordered" evidence="14">
    <location>
        <begin position="133"/>
        <end position="158"/>
    </location>
</feature>
<evidence type="ECO:0000256" key="8">
    <source>
        <dbReference type="ARBA" id="ARBA00022670"/>
    </source>
</evidence>
<evidence type="ECO:0000256" key="3">
    <source>
        <dbReference type="ARBA" id="ARBA00004556"/>
    </source>
</evidence>
<evidence type="ECO:0000256" key="9">
    <source>
        <dbReference type="ARBA" id="ARBA00022723"/>
    </source>
</evidence>
<evidence type="ECO:0000259" key="15">
    <source>
        <dbReference type="PROSITE" id="PS50235"/>
    </source>
</evidence>
<evidence type="ECO:0000256" key="1">
    <source>
        <dbReference type="ARBA" id="ARBA00000707"/>
    </source>
</evidence>
<dbReference type="AlphaFoldDB" id="A0A922IDC5"/>
<keyword evidence="10" id="KW-0833">Ubl conjugation pathway</keyword>
<dbReference type="GO" id="GO:0016579">
    <property type="term" value="P:protein deubiquitination"/>
    <property type="evidence" value="ECO:0007669"/>
    <property type="project" value="InterPro"/>
</dbReference>
<evidence type="ECO:0000256" key="7">
    <source>
        <dbReference type="ARBA" id="ARBA00022553"/>
    </source>
</evidence>
<evidence type="ECO:0000256" key="10">
    <source>
        <dbReference type="ARBA" id="ARBA00022786"/>
    </source>
</evidence>
<dbReference type="InterPro" id="IPR028889">
    <property type="entry name" value="USP"/>
</dbReference>
<feature type="region of interest" description="Disordered" evidence="14">
    <location>
        <begin position="1"/>
        <end position="28"/>
    </location>
</feature>
<accession>A0A922IDC5</accession>
<dbReference type="Gene3D" id="3.90.70.10">
    <property type="entry name" value="Cysteine proteinases"/>
    <property type="match status" value="1"/>
</dbReference>
<protein>
    <recommendedName>
        <fullName evidence="5">ubiquitinyl hydrolase 1</fullName>
        <ecNumber evidence="5">3.4.19.12</ecNumber>
    </recommendedName>
</protein>
<dbReference type="GO" id="GO:0005813">
    <property type="term" value="C:centrosome"/>
    <property type="evidence" value="ECO:0007669"/>
    <property type="project" value="UniProtKB-SubCell"/>
</dbReference>
<dbReference type="SMART" id="SM01052">
    <property type="entry name" value="CAP_GLY"/>
    <property type="match status" value="2"/>
</dbReference>
<keyword evidence="7" id="KW-0597">Phosphoprotein</keyword>
<dbReference type="Pfam" id="PF01302">
    <property type="entry name" value="CAP_GLY"/>
    <property type="match status" value="2"/>
</dbReference>
<evidence type="ECO:0000313" key="17">
    <source>
        <dbReference type="EMBL" id="KAH9529441.1"/>
    </source>
</evidence>
<feature type="compositionally biased region" description="Low complexity" evidence="14">
    <location>
        <begin position="17"/>
        <end position="28"/>
    </location>
</feature>
<dbReference type="GO" id="GO:0006508">
    <property type="term" value="P:proteolysis"/>
    <property type="evidence" value="ECO:0007669"/>
    <property type="project" value="UniProtKB-KW"/>
</dbReference>
<dbReference type="GO" id="GO:0048471">
    <property type="term" value="C:perinuclear region of cytoplasm"/>
    <property type="evidence" value="ECO:0007669"/>
    <property type="project" value="UniProtKB-SubCell"/>
</dbReference>
<dbReference type="PANTHER" id="PTHR11830">
    <property type="entry name" value="40S RIBOSOMAL PROTEIN S3A"/>
    <property type="match status" value="1"/>
</dbReference>
<evidence type="ECO:0000256" key="14">
    <source>
        <dbReference type="SAM" id="MobiDB-lite"/>
    </source>
</evidence>
<evidence type="ECO:0000256" key="11">
    <source>
        <dbReference type="ARBA" id="ARBA00022801"/>
    </source>
</evidence>
<dbReference type="EMBL" id="ASGP02000001">
    <property type="protein sequence ID" value="KAH9529441.1"/>
    <property type="molecule type" value="Genomic_DNA"/>
</dbReference>
<evidence type="ECO:0000256" key="2">
    <source>
        <dbReference type="ARBA" id="ARBA00004300"/>
    </source>
</evidence>
<dbReference type="InterPro" id="IPR038765">
    <property type="entry name" value="Papain-like_cys_pep_sf"/>
</dbReference>
<keyword evidence="18" id="KW-1185">Reference proteome</keyword>
<keyword evidence="8" id="KW-0645">Protease</keyword>
<dbReference type="GO" id="GO:0004843">
    <property type="term" value="F:cysteine-type deubiquitinase activity"/>
    <property type="evidence" value="ECO:0007669"/>
    <property type="project" value="UniProtKB-EC"/>
</dbReference>
<evidence type="ECO:0000256" key="6">
    <source>
        <dbReference type="ARBA" id="ARBA00022490"/>
    </source>
</evidence>
<proteinExistence type="inferred from homology"/>
<feature type="domain" description="CAP-Gly" evidence="16">
    <location>
        <begin position="356"/>
        <end position="389"/>
    </location>
</feature>
<keyword evidence="12" id="KW-0788">Thiol protease</keyword>